<evidence type="ECO:0000259" key="5">
    <source>
        <dbReference type="PROSITE" id="PS50110"/>
    </source>
</evidence>
<dbReference type="GO" id="GO:0003677">
    <property type="term" value="F:DNA binding"/>
    <property type="evidence" value="ECO:0007669"/>
    <property type="project" value="UniProtKB-KW"/>
</dbReference>
<dbReference type="SUPFAM" id="SSF52172">
    <property type="entry name" value="CheY-like"/>
    <property type="match status" value="1"/>
</dbReference>
<dbReference type="PANTHER" id="PTHR43214:SF43">
    <property type="entry name" value="TWO-COMPONENT RESPONSE REGULATOR"/>
    <property type="match status" value="1"/>
</dbReference>
<organism evidence="6 7">
    <name type="scientific">Hymenobacter cyanobacteriorum</name>
    <dbReference type="NCBI Taxonomy" id="2926463"/>
    <lineage>
        <taxon>Bacteria</taxon>
        <taxon>Pseudomonadati</taxon>
        <taxon>Bacteroidota</taxon>
        <taxon>Cytophagia</taxon>
        <taxon>Cytophagales</taxon>
        <taxon>Hymenobacteraceae</taxon>
        <taxon>Hymenobacter</taxon>
    </lineage>
</organism>
<dbReference type="AlphaFoldDB" id="A0A9X2AED0"/>
<proteinExistence type="predicted"/>
<accession>A0A9X2AED0</accession>
<dbReference type="Proteomes" id="UP001139193">
    <property type="component" value="Unassembled WGS sequence"/>
</dbReference>
<dbReference type="InterPro" id="IPR011006">
    <property type="entry name" value="CheY-like_superfamily"/>
</dbReference>
<dbReference type="PROSITE" id="PS50110">
    <property type="entry name" value="RESPONSE_REGULATORY"/>
    <property type="match status" value="1"/>
</dbReference>
<dbReference type="SMART" id="SM00448">
    <property type="entry name" value="REC"/>
    <property type="match status" value="1"/>
</dbReference>
<dbReference type="SMART" id="SM00421">
    <property type="entry name" value="HTH_LUXR"/>
    <property type="match status" value="1"/>
</dbReference>
<evidence type="ECO:0000313" key="6">
    <source>
        <dbReference type="EMBL" id="MCI1186667.1"/>
    </source>
</evidence>
<dbReference type="Gene3D" id="3.40.50.2300">
    <property type="match status" value="1"/>
</dbReference>
<dbReference type="InterPro" id="IPR016032">
    <property type="entry name" value="Sig_transdc_resp-reg_C-effctor"/>
</dbReference>
<keyword evidence="1 3" id="KW-0597">Phosphoprotein</keyword>
<dbReference type="SUPFAM" id="SSF46894">
    <property type="entry name" value="C-terminal effector domain of the bipartite response regulators"/>
    <property type="match status" value="1"/>
</dbReference>
<dbReference type="InterPro" id="IPR000792">
    <property type="entry name" value="Tscrpt_reg_LuxR_C"/>
</dbReference>
<evidence type="ECO:0000313" key="7">
    <source>
        <dbReference type="Proteomes" id="UP001139193"/>
    </source>
</evidence>
<comment type="caution">
    <text evidence="6">The sequence shown here is derived from an EMBL/GenBank/DDBJ whole genome shotgun (WGS) entry which is preliminary data.</text>
</comment>
<dbReference type="GO" id="GO:0000160">
    <property type="term" value="P:phosphorelay signal transduction system"/>
    <property type="evidence" value="ECO:0007669"/>
    <property type="project" value="InterPro"/>
</dbReference>
<dbReference type="EMBL" id="JALBGC010000001">
    <property type="protein sequence ID" value="MCI1186667.1"/>
    <property type="molecule type" value="Genomic_DNA"/>
</dbReference>
<dbReference type="CDD" id="cd17535">
    <property type="entry name" value="REC_NarL-like"/>
    <property type="match status" value="1"/>
</dbReference>
<feature type="domain" description="HTH luxR-type" evidence="4">
    <location>
        <begin position="147"/>
        <end position="212"/>
    </location>
</feature>
<name>A0A9X2AED0_9BACT</name>
<keyword evidence="2" id="KW-0238">DNA-binding</keyword>
<dbReference type="InterPro" id="IPR039420">
    <property type="entry name" value="WalR-like"/>
</dbReference>
<gene>
    <name evidence="6" type="ORF">MON38_04500</name>
</gene>
<evidence type="ECO:0000259" key="4">
    <source>
        <dbReference type="PROSITE" id="PS50043"/>
    </source>
</evidence>
<dbReference type="InterPro" id="IPR001789">
    <property type="entry name" value="Sig_transdc_resp-reg_receiver"/>
</dbReference>
<dbReference type="PRINTS" id="PR00038">
    <property type="entry name" value="HTHLUXR"/>
</dbReference>
<dbReference type="PROSITE" id="PS50043">
    <property type="entry name" value="HTH_LUXR_2"/>
    <property type="match status" value="1"/>
</dbReference>
<evidence type="ECO:0000256" key="3">
    <source>
        <dbReference type="PROSITE-ProRule" id="PRU00169"/>
    </source>
</evidence>
<dbReference type="Pfam" id="PF00072">
    <property type="entry name" value="Response_reg"/>
    <property type="match status" value="1"/>
</dbReference>
<reference evidence="6" key="1">
    <citation type="submission" date="2022-03" db="EMBL/GenBank/DDBJ databases">
        <title>Bacterial whole genome sequence for Hymenobacter sp. DH14.</title>
        <authorList>
            <person name="Le V."/>
        </authorList>
    </citation>
    <scope>NUCLEOTIDE SEQUENCE</scope>
    <source>
        <strain evidence="6">DH14</strain>
    </source>
</reference>
<dbReference type="Pfam" id="PF00196">
    <property type="entry name" value="GerE"/>
    <property type="match status" value="1"/>
</dbReference>
<evidence type="ECO:0000256" key="2">
    <source>
        <dbReference type="ARBA" id="ARBA00023125"/>
    </source>
</evidence>
<dbReference type="InterPro" id="IPR058245">
    <property type="entry name" value="NreC/VraR/RcsB-like_REC"/>
</dbReference>
<dbReference type="RefSeq" id="WP_241934935.1">
    <property type="nucleotide sequence ID" value="NZ_JALBGC010000001.1"/>
</dbReference>
<feature type="domain" description="Response regulatory" evidence="5">
    <location>
        <begin position="3"/>
        <end position="119"/>
    </location>
</feature>
<dbReference type="GO" id="GO:0006355">
    <property type="term" value="P:regulation of DNA-templated transcription"/>
    <property type="evidence" value="ECO:0007669"/>
    <property type="project" value="InterPro"/>
</dbReference>
<dbReference type="CDD" id="cd06170">
    <property type="entry name" value="LuxR_C_like"/>
    <property type="match status" value="1"/>
</dbReference>
<protein>
    <submittedName>
        <fullName evidence="6">Response regulator transcription factor</fullName>
    </submittedName>
</protein>
<evidence type="ECO:0000256" key="1">
    <source>
        <dbReference type="ARBA" id="ARBA00022553"/>
    </source>
</evidence>
<feature type="modified residue" description="4-aspartylphosphate" evidence="3">
    <location>
        <position position="54"/>
    </location>
</feature>
<sequence>MIRLLLTEGNPTARQELRLGLAAAAGLDVVAEAGTGPELLAALASAAPSVLLLDLALPGTDAFALLATLREQQPQLRIVARGELTNEHYVARAFDLGAHGYLLKTSLPPETVHALGTVAAGRPFLCSAIGLSLLARLYAGSPAQGDVARAALGLSKREMEVLALVADGLTNAEIAERLFTSKRTVETHRQNIMDKTQTRNTAALIKLAARQGLLPE</sequence>
<keyword evidence="7" id="KW-1185">Reference proteome</keyword>
<dbReference type="PANTHER" id="PTHR43214">
    <property type="entry name" value="TWO-COMPONENT RESPONSE REGULATOR"/>
    <property type="match status" value="1"/>
</dbReference>